<gene>
    <name evidence="2" type="ORF">OB962_23695</name>
</gene>
<accession>A0ABT7QJF0</accession>
<evidence type="ECO:0000256" key="1">
    <source>
        <dbReference type="SAM" id="Phobius"/>
    </source>
</evidence>
<name>A0ABT7QJF0_9GAMM</name>
<keyword evidence="1" id="KW-1133">Transmembrane helix</keyword>
<keyword evidence="1" id="KW-0472">Membrane</keyword>
<keyword evidence="3" id="KW-1185">Reference proteome</keyword>
<feature type="non-terminal residue" evidence="2">
    <location>
        <position position="85"/>
    </location>
</feature>
<protein>
    <submittedName>
        <fullName evidence="2">Uncharacterized protein</fullName>
    </submittedName>
</protein>
<evidence type="ECO:0000313" key="3">
    <source>
        <dbReference type="Proteomes" id="UP001168109"/>
    </source>
</evidence>
<organism evidence="2 3">
    <name type="scientific">Aeromonas piscicola</name>
    <dbReference type="NCBI Taxonomy" id="600645"/>
    <lineage>
        <taxon>Bacteria</taxon>
        <taxon>Pseudomonadati</taxon>
        <taxon>Pseudomonadota</taxon>
        <taxon>Gammaproteobacteria</taxon>
        <taxon>Aeromonadales</taxon>
        <taxon>Aeromonadaceae</taxon>
        <taxon>Aeromonas</taxon>
    </lineage>
</organism>
<comment type="caution">
    <text evidence="2">The sequence shown here is derived from an EMBL/GenBank/DDBJ whole genome shotgun (WGS) entry which is preliminary data.</text>
</comment>
<dbReference type="EMBL" id="JAOPLU010000040">
    <property type="protein sequence ID" value="MDM5133958.1"/>
    <property type="molecule type" value="Genomic_DNA"/>
</dbReference>
<proteinExistence type="predicted"/>
<keyword evidence="1" id="KW-0812">Transmembrane</keyword>
<sequence length="85" mass="9811">MPFFYTAGDTGFDSTAPRFLLFLVLFITNETMHANMLRRWGMILALVFFGLVFSRLLILIQAFSQRLRGVKLVRQKEIVGSYTCN</sequence>
<feature type="transmembrane region" description="Helical" evidence="1">
    <location>
        <begin position="40"/>
        <end position="64"/>
    </location>
</feature>
<dbReference type="RefSeq" id="WP_290042895.1">
    <property type="nucleotide sequence ID" value="NZ_JAOPLU010000040.1"/>
</dbReference>
<evidence type="ECO:0000313" key="2">
    <source>
        <dbReference type="EMBL" id="MDM5133958.1"/>
    </source>
</evidence>
<reference evidence="2" key="1">
    <citation type="submission" date="2024-05" db="EMBL/GenBank/DDBJ databases">
        <title>WGS of Aeromonas isolates.</title>
        <authorList>
            <person name="Lee H."/>
        </authorList>
    </citation>
    <scope>NUCLEOTIDE SEQUENCE</scope>
    <source>
        <strain evidence="2">LP308</strain>
    </source>
</reference>
<dbReference type="Proteomes" id="UP001168109">
    <property type="component" value="Unassembled WGS sequence"/>
</dbReference>